<feature type="compositionally biased region" description="Basic and acidic residues" evidence="1">
    <location>
        <begin position="26"/>
        <end position="47"/>
    </location>
</feature>
<name>X0SPE4_9ZZZZ</name>
<reference evidence="2" key="1">
    <citation type="journal article" date="2014" name="Front. Microbiol.">
        <title>High frequency of phylogenetically diverse reductive dehalogenase-homologous genes in deep subseafloor sedimentary metagenomes.</title>
        <authorList>
            <person name="Kawai M."/>
            <person name="Futagami T."/>
            <person name="Toyoda A."/>
            <person name="Takaki Y."/>
            <person name="Nishi S."/>
            <person name="Hori S."/>
            <person name="Arai W."/>
            <person name="Tsubouchi T."/>
            <person name="Morono Y."/>
            <person name="Uchiyama I."/>
            <person name="Ito T."/>
            <person name="Fujiyama A."/>
            <person name="Inagaki F."/>
            <person name="Takami H."/>
        </authorList>
    </citation>
    <scope>NUCLEOTIDE SEQUENCE</scope>
    <source>
        <strain evidence="2">Expedition CK06-06</strain>
    </source>
</reference>
<organism evidence="2">
    <name type="scientific">marine sediment metagenome</name>
    <dbReference type="NCBI Taxonomy" id="412755"/>
    <lineage>
        <taxon>unclassified sequences</taxon>
        <taxon>metagenomes</taxon>
        <taxon>ecological metagenomes</taxon>
    </lineage>
</organism>
<feature type="compositionally biased region" description="Basic and acidic residues" evidence="1">
    <location>
        <begin position="87"/>
        <end position="100"/>
    </location>
</feature>
<evidence type="ECO:0000313" key="2">
    <source>
        <dbReference type="EMBL" id="GAF76976.1"/>
    </source>
</evidence>
<sequence>MTLLEYVQSLQEQGATDIPDKVQEWKKKNQPEAEKEVVETPVEEVKPKVVAGEGASAATTPEASESSSSGSGESVSQEPRFFGPGMTDKEMDQARKSQKQ</sequence>
<feature type="region of interest" description="Disordered" evidence="1">
    <location>
        <begin position="26"/>
        <end position="100"/>
    </location>
</feature>
<proteinExistence type="predicted"/>
<comment type="caution">
    <text evidence="2">The sequence shown here is derived from an EMBL/GenBank/DDBJ whole genome shotgun (WGS) entry which is preliminary data.</text>
</comment>
<dbReference type="EMBL" id="BARS01009603">
    <property type="protein sequence ID" value="GAF76976.1"/>
    <property type="molecule type" value="Genomic_DNA"/>
</dbReference>
<accession>X0SPE4</accession>
<feature type="compositionally biased region" description="Low complexity" evidence="1">
    <location>
        <begin position="48"/>
        <end position="74"/>
    </location>
</feature>
<feature type="non-terminal residue" evidence="2">
    <location>
        <position position="100"/>
    </location>
</feature>
<evidence type="ECO:0000256" key="1">
    <source>
        <dbReference type="SAM" id="MobiDB-lite"/>
    </source>
</evidence>
<dbReference type="AlphaFoldDB" id="X0SPE4"/>
<gene>
    <name evidence="2" type="ORF">S01H1_18024</name>
</gene>
<protein>
    <submittedName>
        <fullName evidence="2">Uncharacterized protein</fullName>
    </submittedName>
</protein>